<keyword evidence="2" id="KW-1133">Transmembrane helix</keyword>
<evidence type="ECO:0000256" key="2">
    <source>
        <dbReference type="SAM" id="Phobius"/>
    </source>
</evidence>
<organism evidence="3 4">
    <name type="scientific">Crassostrea virginica</name>
    <name type="common">Eastern oyster</name>
    <dbReference type="NCBI Taxonomy" id="6565"/>
    <lineage>
        <taxon>Eukaryota</taxon>
        <taxon>Metazoa</taxon>
        <taxon>Spiralia</taxon>
        <taxon>Lophotrochozoa</taxon>
        <taxon>Mollusca</taxon>
        <taxon>Bivalvia</taxon>
        <taxon>Autobranchia</taxon>
        <taxon>Pteriomorphia</taxon>
        <taxon>Ostreida</taxon>
        <taxon>Ostreoidea</taxon>
        <taxon>Ostreidae</taxon>
        <taxon>Crassostrea</taxon>
    </lineage>
</organism>
<feature type="transmembrane region" description="Helical" evidence="2">
    <location>
        <begin position="138"/>
        <end position="159"/>
    </location>
</feature>
<dbReference type="InterPro" id="IPR042635">
    <property type="entry name" value="MEGF10/SREC1/2-like"/>
</dbReference>
<keyword evidence="3" id="KW-1185">Reference proteome</keyword>
<dbReference type="GO" id="GO:0005044">
    <property type="term" value="F:scavenger receptor activity"/>
    <property type="evidence" value="ECO:0007669"/>
    <property type="project" value="InterPro"/>
</dbReference>
<accession>A0A8B8AN10</accession>
<reference evidence="4" key="1">
    <citation type="submission" date="2025-08" db="UniProtKB">
        <authorList>
            <consortium name="RefSeq"/>
        </authorList>
    </citation>
    <scope>IDENTIFICATION</scope>
    <source>
        <tissue evidence="4">Whole sample</tissue>
    </source>
</reference>
<sequence>MACKLGFFGSLCDTPCLPGFYGKNCAGACHPLCSVEECDPRYGCKPTTAEIIPRTNSACKLGYFGIVCDTPCLPGFYGKNCAGACHPLCSEEECDPRYGCKPTTAEIIPRTNSERSLLIGTEDVTERILSPSEFKTSFLLLGMGGVICVFLFVIVLQLCKKSHSKRRKNICISRRK</sequence>
<keyword evidence="2" id="KW-0472">Membrane</keyword>
<keyword evidence="2" id="KW-0812">Transmembrane</keyword>
<keyword evidence="1" id="KW-0245">EGF-like domain</keyword>
<dbReference type="PANTHER" id="PTHR24043:SF8">
    <property type="entry name" value="EGF-LIKE DOMAIN-CONTAINING PROTEIN"/>
    <property type="match status" value="1"/>
</dbReference>
<dbReference type="Gene3D" id="2.170.300.10">
    <property type="entry name" value="Tie2 ligand-binding domain superfamily"/>
    <property type="match status" value="1"/>
</dbReference>
<dbReference type="RefSeq" id="XP_022292580.1">
    <property type="nucleotide sequence ID" value="XM_022436872.1"/>
</dbReference>
<name>A0A8B8AN10_CRAVI</name>
<evidence type="ECO:0000313" key="3">
    <source>
        <dbReference type="Proteomes" id="UP000694844"/>
    </source>
</evidence>
<dbReference type="KEGG" id="cvn:111103532"/>
<dbReference type="GeneID" id="111103532"/>
<gene>
    <name evidence="4" type="primary">LOC111103532</name>
</gene>
<proteinExistence type="predicted"/>
<evidence type="ECO:0000313" key="4">
    <source>
        <dbReference type="RefSeq" id="XP_022292580.1"/>
    </source>
</evidence>
<evidence type="ECO:0000256" key="1">
    <source>
        <dbReference type="ARBA" id="ARBA00022536"/>
    </source>
</evidence>
<dbReference type="AlphaFoldDB" id="A0A8B8AN10"/>
<protein>
    <submittedName>
        <fullName evidence="4">Scavenger receptor class F member 1-like</fullName>
    </submittedName>
</protein>
<dbReference type="Proteomes" id="UP000694844">
    <property type="component" value="Chromosome 7"/>
</dbReference>
<dbReference type="PANTHER" id="PTHR24043">
    <property type="entry name" value="SCAVENGER RECEPTOR CLASS F"/>
    <property type="match status" value="1"/>
</dbReference>